<feature type="active site" description="Proton donor/acceptor" evidence="9">
    <location>
        <position position="149"/>
    </location>
</feature>
<evidence type="ECO:0000256" key="4">
    <source>
        <dbReference type="ARBA" id="ARBA00022723"/>
    </source>
</evidence>
<comment type="function">
    <text evidence="9">Catalyzes the formation of acetyl phosphate from acetate and ATP. Can also catalyze the reverse reaction.</text>
</comment>
<evidence type="ECO:0000256" key="7">
    <source>
        <dbReference type="ARBA" id="ARBA00022840"/>
    </source>
</evidence>
<dbReference type="PANTHER" id="PTHR21060">
    <property type="entry name" value="ACETATE KINASE"/>
    <property type="match status" value="1"/>
</dbReference>
<evidence type="ECO:0000313" key="11">
    <source>
        <dbReference type="EMBL" id="AZQ55839.1"/>
    </source>
</evidence>
<feature type="binding site" evidence="9">
    <location>
        <position position="92"/>
    </location>
    <ligand>
        <name>substrate</name>
    </ligand>
</feature>
<dbReference type="SUPFAM" id="SSF53067">
    <property type="entry name" value="Actin-like ATPase domain"/>
    <property type="match status" value="2"/>
</dbReference>
<dbReference type="NCBIfam" id="TIGR00016">
    <property type="entry name" value="ackA"/>
    <property type="match status" value="1"/>
</dbReference>
<reference evidence="11 12" key="1">
    <citation type="submission" date="2018-12" db="EMBL/GenBank/DDBJ databases">
        <title>Cadmium resistance mechanism in endophytic bacteria Burkholderia cenocepacia YG-3.</title>
        <authorList>
            <person name="Zhang X."/>
            <person name="Wang X."/>
            <person name="Zhu Y."/>
        </authorList>
    </citation>
    <scope>NUCLEOTIDE SEQUENCE [LARGE SCALE GENOMIC DNA]</scope>
    <source>
        <strain evidence="11 12">YG-3</strain>
    </source>
</reference>
<evidence type="ECO:0000256" key="8">
    <source>
        <dbReference type="ARBA" id="ARBA00022842"/>
    </source>
</evidence>
<dbReference type="RefSeq" id="WP_126369019.1">
    <property type="nucleotide sequence ID" value="NZ_CP034547.1"/>
</dbReference>
<evidence type="ECO:0000256" key="3">
    <source>
        <dbReference type="ARBA" id="ARBA00022679"/>
    </source>
</evidence>
<keyword evidence="6 9" id="KW-0418">Kinase</keyword>
<dbReference type="InterPro" id="IPR043129">
    <property type="entry name" value="ATPase_NBD"/>
</dbReference>
<dbReference type="InterPro" id="IPR004372">
    <property type="entry name" value="Ac/propionate_kinase"/>
</dbReference>
<dbReference type="Gene3D" id="3.30.420.40">
    <property type="match status" value="2"/>
</dbReference>
<dbReference type="GO" id="GO:0005524">
    <property type="term" value="F:ATP binding"/>
    <property type="evidence" value="ECO:0007669"/>
    <property type="project" value="UniProtKB-KW"/>
</dbReference>
<comment type="cofactor">
    <cofactor evidence="9">
        <name>Mg(2+)</name>
        <dbReference type="ChEBI" id="CHEBI:18420"/>
    </cofactor>
    <cofactor evidence="9">
        <name>Mn(2+)</name>
        <dbReference type="ChEBI" id="CHEBI:29035"/>
    </cofactor>
    <text evidence="9">Mg(2+). Can also accept Mn(2+).</text>
</comment>
<keyword evidence="7 9" id="KW-0067">ATP-binding</keyword>
<dbReference type="EMBL" id="CP034547">
    <property type="protein sequence ID" value="AZQ55839.1"/>
    <property type="molecule type" value="Genomic_DNA"/>
</dbReference>
<evidence type="ECO:0000256" key="1">
    <source>
        <dbReference type="ARBA" id="ARBA00008748"/>
    </source>
</evidence>
<dbReference type="PANTHER" id="PTHR21060:SF21">
    <property type="entry name" value="ACETATE KINASE"/>
    <property type="match status" value="1"/>
</dbReference>
<dbReference type="EC" id="2.7.2.1" evidence="9"/>
<feature type="binding site" evidence="9">
    <location>
        <begin position="327"/>
        <end position="331"/>
    </location>
    <ligand>
        <name>ATP</name>
        <dbReference type="ChEBI" id="CHEBI:30616"/>
    </ligand>
</feature>
<dbReference type="PROSITE" id="PS01076">
    <property type="entry name" value="ACETATE_KINASE_2"/>
    <property type="match status" value="1"/>
</dbReference>
<evidence type="ECO:0000256" key="9">
    <source>
        <dbReference type="HAMAP-Rule" id="MF_00020"/>
    </source>
</evidence>
<dbReference type="PRINTS" id="PR00471">
    <property type="entry name" value="ACETATEKNASE"/>
</dbReference>
<dbReference type="InterPro" id="IPR023865">
    <property type="entry name" value="Aliphatic_acid_kinase_CS"/>
</dbReference>
<feature type="binding site" evidence="9">
    <location>
        <position position="16"/>
    </location>
    <ligand>
        <name>ATP</name>
        <dbReference type="ChEBI" id="CHEBI:30616"/>
    </ligand>
</feature>
<keyword evidence="4 9" id="KW-0479">Metal-binding</keyword>
<keyword evidence="8 9" id="KW-0460">Magnesium</keyword>
<name>A0A3S9NJB3_9BURK</name>
<comment type="catalytic activity">
    <reaction evidence="9">
        <text>acetate + ATP = acetyl phosphate + ADP</text>
        <dbReference type="Rhea" id="RHEA:11352"/>
        <dbReference type="ChEBI" id="CHEBI:22191"/>
        <dbReference type="ChEBI" id="CHEBI:30089"/>
        <dbReference type="ChEBI" id="CHEBI:30616"/>
        <dbReference type="ChEBI" id="CHEBI:456216"/>
        <dbReference type="EC" id="2.7.2.1"/>
    </reaction>
</comment>
<dbReference type="InterPro" id="IPR000890">
    <property type="entry name" value="Aliphatic_acid_kin_short-chain"/>
</dbReference>
<feature type="site" description="Transition state stabilizer" evidence="9">
    <location>
        <position position="180"/>
    </location>
</feature>
<sequence>MRHPVLVLNAGSSSLKFSVYDTRDDRSLDAGLHGQVENLHGAPHLFVADAHGATLADSPVAQPGHQGAIEALHAWFAAHVGREAAFDGVGHRVVHGGPYFTAPVRIDAHVLDAIASLSPLAPLHQPHHVDAIRAVAAVAPNLPQVACFDTAFHATVPALEREFALPRALTEQGIVRYGFHGLSYEYIATALAARDPSWVQHRTVVAHLGNGASLCALEHGRSVATTMGFTAVDGLPMGTRTGALDPGVILYLQRHAGRSLDEVEHLIYAESGLLGVSGVSSDMRTLLASDAPSAAHAVELFAYRAARELAALAGVLGGLDTLVFTAGIGEHAPRVRERICHRAAWLGIVLDDAANAAGLPVISSDASRVTVRVIPTDENLMIARHTRRVLDDAIPSTPYPTLRDLR</sequence>
<protein>
    <recommendedName>
        <fullName evidence="9">Acetate kinase</fullName>
        <ecNumber evidence="9">2.7.2.1</ecNumber>
    </recommendedName>
    <alternativeName>
        <fullName evidence="9">Acetokinase</fullName>
    </alternativeName>
</protein>
<feature type="binding site" evidence="9">
    <location>
        <begin position="207"/>
        <end position="211"/>
    </location>
    <ligand>
        <name>ATP</name>
        <dbReference type="ChEBI" id="CHEBI:30616"/>
    </ligand>
</feature>
<dbReference type="PIRSF" id="PIRSF000722">
    <property type="entry name" value="Acetate_prop_kin"/>
    <property type="match status" value="1"/>
</dbReference>
<comment type="subcellular location">
    <subcellularLocation>
        <location evidence="9">Cytoplasm</location>
    </subcellularLocation>
</comment>
<comment type="subunit">
    <text evidence="9">Homodimer.</text>
</comment>
<dbReference type="Pfam" id="PF00871">
    <property type="entry name" value="Acetate_kinase"/>
    <property type="match status" value="1"/>
</dbReference>
<feature type="site" description="Transition state stabilizer" evidence="9">
    <location>
        <position position="240"/>
    </location>
</feature>
<dbReference type="GO" id="GO:0008776">
    <property type="term" value="F:acetate kinase activity"/>
    <property type="evidence" value="ECO:0007669"/>
    <property type="project" value="UniProtKB-UniRule"/>
</dbReference>
<dbReference type="Proteomes" id="UP000277191">
    <property type="component" value="Chromosome 3"/>
</dbReference>
<dbReference type="AlphaFoldDB" id="A0A3S9NJB3"/>
<dbReference type="GO" id="GO:0006083">
    <property type="term" value="P:acetate metabolic process"/>
    <property type="evidence" value="ECO:0007669"/>
    <property type="project" value="TreeGrafter"/>
</dbReference>
<dbReference type="GO" id="GO:0006085">
    <property type="term" value="P:acetyl-CoA biosynthetic process"/>
    <property type="evidence" value="ECO:0007669"/>
    <property type="project" value="UniProtKB-UniRule"/>
</dbReference>
<dbReference type="GO" id="GO:0000287">
    <property type="term" value="F:magnesium ion binding"/>
    <property type="evidence" value="ECO:0007669"/>
    <property type="project" value="UniProtKB-UniRule"/>
</dbReference>
<keyword evidence="5 9" id="KW-0547">Nucleotide-binding</keyword>
<keyword evidence="2 9" id="KW-0963">Cytoplasm</keyword>
<evidence type="ECO:0000256" key="5">
    <source>
        <dbReference type="ARBA" id="ARBA00022741"/>
    </source>
</evidence>
<evidence type="ECO:0000256" key="6">
    <source>
        <dbReference type="ARBA" id="ARBA00022777"/>
    </source>
</evidence>
<organism evidence="11 12">
    <name type="scientific">Burkholderia cenocepacia</name>
    <dbReference type="NCBI Taxonomy" id="95486"/>
    <lineage>
        <taxon>Bacteria</taxon>
        <taxon>Pseudomonadati</taxon>
        <taxon>Pseudomonadota</taxon>
        <taxon>Betaproteobacteria</taxon>
        <taxon>Burkholderiales</taxon>
        <taxon>Burkholderiaceae</taxon>
        <taxon>Burkholderia</taxon>
        <taxon>Burkholderia cepacia complex</taxon>
    </lineage>
</organism>
<accession>A0A3S9NJB3</accession>
<evidence type="ECO:0000256" key="10">
    <source>
        <dbReference type="RuleBase" id="RU003835"/>
    </source>
</evidence>
<dbReference type="HAMAP" id="MF_00020">
    <property type="entry name" value="Acetate_kinase"/>
    <property type="match status" value="1"/>
</dbReference>
<feature type="binding site" evidence="9">
    <location>
        <begin position="282"/>
        <end position="284"/>
    </location>
    <ligand>
        <name>ATP</name>
        <dbReference type="ChEBI" id="CHEBI:30616"/>
    </ligand>
</feature>
<dbReference type="GO" id="GO:0005829">
    <property type="term" value="C:cytosol"/>
    <property type="evidence" value="ECO:0007669"/>
    <property type="project" value="TreeGrafter"/>
</dbReference>
<gene>
    <name evidence="9" type="primary">ackA</name>
    <name evidence="11" type="ORF">D5R55_34085</name>
</gene>
<comment type="pathway">
    <text evidence="9">Metabolic intermediate biosynthesis; acetyl-CoA biosynthesis; acetyl-CoA from acetate: step 1/2.</text>
</comment>
<comment type="similarity">
    <text evidence="1 9 10">Belongs to the acetokinase family.</text>
</comment>
<dbReference type="UniPathway" id="UPA00340">
    <property type="reaction ID" value="UER00458"/>
</dbReference>
<evidence type="ECO:0000256" key="2">
    <source>
        <dbReference type="ARBA" id="ARBA00022490"/>
    </source>
</evidence>
<proteinExistence type="inferred from homology"/>
<evidence type="ECO:0000313" key="12">
    <source>
        <dbReference type="Proteomes" id="UP000277191"/>
    </source>
</evidence>
<feature type="binding site" evidence="9">
    <location>
        <position position="378"/>
    </location>
    <ligand>
        <name>Mg(2+)</name>
        <dbReference type="ChEBI" id="CHEBI:18420"/>
    </ligand>
</feature>
<dbReference type="PROSITE" id="PS01075">
    <property type="entry name" value="ACETATE_KINASE_1"/>
    <property type="match status" value="1"/>
</dbReference>
<keyword evidence="3 9" id="KW-0808">Transferase</keyword>
<feature type="binding site" evidence="9">
    <location>
        <position position="9"/>
    </location>
    <ligand>
        <name>Mg(2+)</name>
        <dbReference type="ChEBI" id="CHEBI:18420"/>
    </ligand>
</feature>